<dbReference type="EMBL" id="FQXG01000008">
    <property type="protein sequence ID" value="SHI15096.1"/>
    <property type="molecule type" value="Genomic_DNA"/>
</dbReference>
<dbReference type="Pfam" id="PF20090">
    <property type="entry name" value="DUF6482"/>
    <property type="match status" value="1"/>
</dbReference>
<dbReference type="InterPro" id="IPR045508">
    <property type="entry name" value="DUF6482"/>
</dbReference>
<sequence length="82" mass="9117">MAITLQQLKHSPDIDRVMIHSLECALYSASVEINGQTHAIYSQDDEVLTTRSLVLMRQALADVPAGKVHLNEHNAYDEMVGL</sequence>
<evidence type="ECO:0000313" key="1">
    <source>
        <dbReference type="EMBL" id="SHI15096.1"/>
    </source>
</evidence>
<dbReference type="OrthoDB" id="5600613at2"/>
<organism evidence="1 2">
    <name type="scientific">Ferrimonas marina</name>
    <dbReference type="NCBI Taxonomy" id="299255"/>
    <lineage>
        <taxon>Bacteria</taxon>
        <taxon>Pseudomonadati</taxon>
        <taxon>Pseudomonadota</taxon>
        <taxon>Gammaproteobacteria</taxon>
        <taxon>Alteromonadales</taxon>
        <taxon>Ferrimonadaceae</taxon>
        <taxon>Ferrimonas</taxon>
    </lineage>
</organism>
<dbReference type="AlphaFoldDB" id="A0A1M5YSL5"/>
<gene>
    <name evidence="1" type="ORF">SAMN02745129_4392</name>
</gene>
<dbReference type="Proteomes" id="UP000184268">
    <property type="component" value="Unassembled WGS sequence"/>
</dbReference>
<dbReference type="RefSeq" id="WP_067660061.1">
    <property type="nucleotide sequence ID" value="NZ_FQXG01000008.1"/>
</dbReference>
<evidence type="ECO:0000313" key="2">
    <source>
        <dbReference type="Proteomes" id="UP000184268"/>
    </source>
</evidence>
<keyword evidence="2" id="KW-1185">Reference proteome</keyword>
<proteinExistence type="predicted"/>
<name>A0A1M5YSL5_9GAMM</name>
<accession>A0A1M5YSL5</accession>
<protein>
    <submittedName>
        <fullName evidence="1">Uncharacterized protein</fullName>
    </submittedName>
</protein>
<reference evidence="2" key="1">
    <citation type="submission" date="2016-11" db="EMBL/GenBank/DDBJ databases">
        <authorList>
            <person name="Varghese N."/>
            <person name="Submissions S."/>
        </authorList>
    </citation>
    <scope>NUCLEOTIDE SEQUENCE [LARGE SCALE GENOMIC DNA]</scope>
    <source>
        <strain evidence="2">DSM 16917</strain>
    </source>
</reference>